<proteinExistence type="predicted"/>
<evidence type="ECO:0000313" key="2">
    <source>
        <dbReference type="Proteomes" id="UP000619545"/>
    </source>
</evidence>
<accession>A0A832T5P9</accession>
<dbReference type="RefSeq" id="WP_011019142.1">
    <property type="nucleotide sequence ID" value="NZ_DUJS01000002.1"/>
</dbReference>
<evidence type="ECO:0000313" key="1">
    <source>
        <dbReference type="EMBL" id="HII69999.1"/>
    </source>
</evidence>
<dbReference type="GeneID" id="1476874"/>
<name>A0A832T5P9_9EURY</name>
<dbReference type="Gene3D" id="2.40.50.100">
    <property type="match status" value="1"/>
</dbReference>
<gene>
    <name evidence="1" type="ORF">HA336_02040</name>
</gene>
<reference evidence="1" key="1">
    <citation type="journal article" date="2020" name="bioRxiv">
        <title>A rank-normalized archaeal taxonomy based on genome phylogeny resolves widespread incomplete and uneven classifications.</title>
        <authorList>
            <person name="Rinke C."/>
            <person name="Chuvochina M."/>
            <person name="Mussig A.J."/>
            <person name="Chaumeil P.-A."/>
            <person name="Waite D.W."/>
            <person name="Whitman W.B."/>
            <person name="Parks D.H."/>
            <person name="Hugenholtz P."/>
        </authorList>
    </citation>
    <scope>NUCLEOTIDE SEQUENCE</scope>
    <source>
        <strain evidence="1">UBA8853</strain>
    </source>
</reference>
<comment type="caution">
    <text evidence="1">The sequence shown here is derived from an EMBL/GenBank/DDBJ whole genome shotgun (WGS) entry which is preliminary data.</text>
</comment>
<sequence>MALPRIYVETDEVPESGKILLTDPEFEVIVRSRELAEKIAEELDEPIFYEQVVYEEARSVFDVPEAKVTRHVVIEPVDRRSLVFLKPGDRVYQIPVEGYVVTPIADVGDRLRKGDPLAAVTTRSGNVRYVEAPQDCLVVYVCEQPAIRTQRRPNYEYYIAPTE</sequence>
<organism evidence="1 2">
    <name type="scientific">Methanopyrus kandleri</name>
    <dbReference type="NCBI Taxonomy" id="2320"/>
    <lineage>
        <taxon>Archaea</taxon>
        <taxon>Methanobacteriati</taxon>
        <taxon>Methanobacteriota</taxon>
        <taxon>Methanomada group</taxon>
        <taxon>Methanopyri</taxon>
        <taxon>Methanopyrales</taxon>
        <taxon>Methanopyraceae</taxon>
        <taxon>Methanopyrus</taxon>
    </lineage>
</organism>
<dbReference type="InterPro" id="IPR019217">
    <property type="entry name" value="DUF2118"/>
</dbReference>
<dbReference type="EMBL" id="DUJS01000002">
    <property type="protein sequence ID" value="HII69999.1"/>
    <property type="molecule type" value="Genomic_DNA"/>
</dbReference>
<dbReference type="Proteomes" id="UP000619545">
    <property type="component" value="Unassembled WGS sequence"/>
</dbReference>
<dbReference type="AlphaFoldDB" id="A0A832T5P9"/>
<dbReference type="Pfam" id="PF09891">
    <property type="entry name" value="DUF2118"/>
    <property type="match status" value="1"/>
</dbReference>
<dbReference type="PIRSF" id="PIRSF019115">
    <property type="entry name" value="UCP019115"/>
    <property type="match status" value="1"/>
</dbReference>
<protein>
    <submittedName>
        <fullName evidence="1">DUF2118 domain-containing protein</fullName>
    </submittedName>
</protein>